<reference evidence="1 2" key="1">
    <citation type="journal article" date="2020" name="Nature">
        <title>Six reference-quality genomes reveal evolution of bat adaptations.</title>
        <authorList>
            <person name="Jebb D."/>
            <person name="Huang Z."/>
            <person name="Pippel M."/>
            <person name="Hughes G.M."/>
            <person name="Lavrichenko K."/>
            <person name="Devanna P."/>
            <person name="Winkler S."/>
            <person name="Jermiin L.S."/>
            <person name="Skirmuntt E.C."/>
            <person name="Katzourakis A."/>
            <person name="Burkitt-Gray L."/>
            <person name="Ray D.A."/>
            <person name="Sullivan K.A.M."/>
            <person name="Roscito J.G."/>
            <person name="Kirilenko B.M."/>
            <person name="Davalos L.M."/>
            <person name="Corthals A.P."/>
            <person name="Power M.L."/>
            <person name="Jones G."/>
            <person name="Ransome R.D."/>
            <person name="Dechmann D.K.N."/>
            <person name="Locatelli A.G."/>
            <person name="Puechmaille S.J."/>
            <person name="Fedrigo O."/>
            <person name="Jarvis E.D."/>
            <person name="Hiller M."/>
            <person name="Vernes S.C."/>
            <person name="Myers E.W."/>
            <person name="Teeling E.C."/>
        </authorList>
    </citation>
    <scope>NUCLEOTIDE SEQUENCE [LARGE SCALE GENOMIC DNA]</scope>
    <source>
        <strain evidence="1">Bat1K_MPI-CBG_1</strain>
    </source>
</reference>
<dbReference type="EMBL" id="JABVXQ010000012">
    <property type="protein sequence ID" value="KAF6084619.1"/>
    <property type="molecule type" value="Genomic_DNA"/>
</dbReference>
<accession>A0A834DLU5</accession>
<name>A0A834DLU5_9CHIR</name>
<dbReference type="Proteomes" id="UP000664940">
    <property type="component" value="Unassembled WGS sequence"/>
</dbReference>
<protein>
    <submittedName>
        <fullName evidence="1">Nuclear FMR1 interacting protein 1</fullName>
    </submittedName>
</protein>
<organism evidence="1 2">
    <name type="scientific">Phyllostomus discolor</name>
    <name type="common">pale spear-nosed bat</name>
    <dbReference type="NCBI Taxonomy" id="89673"/>
    <lineage>
        <taxon>Eukaryota</taxon>
        <taxon>Metazoa</taxon>
        <taxon>Chordata</taxon>
        <taxon>Craniata</taxon>
        <taxon>Vertebrata</taxon>
        <taxon>Euteleostomi</taxon>
        <taxon>Mammalia</taxon>
        <taxon>Eutheria</taxon>
        <taxon>Laurasiatheria</taxon>
        <taxon>Chiroptera</taxon>
        <taxon>Yangochiroptera</taxon>
        <taxon>Phyllostomidae</taxon>
        <taxon>Phyllostominae</taxon>
        <taxon>Phyllostomus</taxon>
    </lineage>
</organism>
<evidence type="ECO:0000313" key="1">
    <source>
        <dbReference type="EMBL" id="KAF6084619.1"/>
    </source>
</evidence>
<evidence type="ECO:0000313" key="2">
    <source>
        <dbReference type="Proteomes" id="UP000664940"/>
    </source>
</evidence>
<gene>
    <name evidence="1" type="ORF">HJG60_014136</name>
</gene>
<sequence length="78" mass="8981">MMQSLLTSTSLPVENIKKRKEKNRFFTVFVIPVIVVLKIKKSMINICLNIQNVLKLIALLVHMRRLSNSIGKICMLQV</sequence>
<proteinExistence type="predicted"/>
<dbReference type="AlphaFoldDB" id="A0A834DLU5"/>
<comment type="caution">
    <text evidence="1">The sequence shown here is derived from an EMBL/GenBank/DDBJ whole genome shotgun (WGS) entry which is preliminary data.</text>
</comment>